<comment type="caution">
    <text evidence="2">The sequence shown here is derived from an EMBL/GenBank/DDBJ whole genome shotgun (WGS) entry which is preliminary data.</text>
</comment>
<feature type="region of interest" description="Disordered" evidence="1">
    <location>
        <begin position="62"/>
        <end position="81"/>
    </location>
</feature>
<evidence type="ECO:0000256" key="1">
    <source>
        <dbReference type="SAM" id="MobiDB-lite"/>
    </source>
</evidence>
<keyword evidence="3" id="KW-1185">Reference proteome</keyword>
<organism evidence="2 3">
    <name type="scientific">Actinokineospora auranticolor</name>
    <dbReference type="NCBI Taxonomy" id="155976"/>
    <lineage>
        <taxon>Bacteria</taxon>
        <taxon>Bacillati</taxon>
        <taxon>Actinomycetota</taxon>
        <taxon>Actinomycetes</taxon>
        <taxon>Pseudonocardiales</taxon>
        <taxon>Pseudonocardiaceae</taxon>
        <taxon>Actinokineospora</taxon>
    </lineage>
</organism>
<dbReference type="AlphaFoldDB" id="A0A2S6GDK7"/>
<proteinExistence type="predicted"/>
<dbReference type="EMBL" id="PTIX01000029">
    <property type="protein sequence ID" value="PPK63303.1"/>
    <property type="molecule type" value="Genomic_DNA"/>
</dbReference>
<feature type="compositionally biased region" description="Low complexity" evidence="1">
    <location>
        <begin position="30"/>
        <end position="45"/>
    </location>
</feature>
<sequence length="220" mass="22633">MIVAALPQGSVPEATCCAPAIETTKTGTPTTITRMTTTSTKPTTSAAAPRRSSTEVNVVAPTGEKVATSNPSAPPADTEPGEPLVSIAPVALHLASYPRTCVINGHAYPNSILLTPTASEAARVDYQLPDATRFVATIGLVETSTGTSPNGTIFVQDGGTDQRTGHTPKPLPDTRVVYGRRIPVDVSIHSGTPLRIQGSAGASLALCVANPRVERGDPSS</sequence>
<reference evidence="2 3" key="1">
    <citation type="submission" date="2018-02" db="EMBL/GenBank/DDBJ databases">
        <title>Genomic Encyclopedia of Archaeal and Bacterial Type Strains, Phase II (KMG-II): from individual species to whole genera.</title>
        <authorList>
            <person name="Goeker M."/>
        </authorList>
    </citation>
    <scope>NUCLEOTIDE SEQUENCE [LARGE SCALE GENOMIC DNA]</scope>
    <source>
        <strain evidence="2 3">YU 961-1</strain>
    </source>
</reference>
<feature type="region of interest" description="Disordered" evidence="1">
    <location>
        <begin position="30"/>
        <end position="55"/>
    </location>
</feature>
<evidence type="ECO:0000313" key="2">
    <source>
        <dbReference type="EMBL" id="PPK63303.1"/>
    </source>
</evidence>
<name>A0A2S6GDK7_9PSEU</name>
<evidence type="ECO:0000313" key="3">
    <source>
        <dbReference type="Proteomes" id="UP000239203"/>
    </source>
</evidence>
<dbReference type="Proteomes" id="UP000239203">
    <property type="component" value="Unassembled WGS sequence"/>
</dbReference>
<accession>A0A2S6GDK7</accession>
<feature type="region of interest" description="Disordered" evidence="1">
    <location>
        <begin position="149"/>
        <end position="171"/>
    </location>
</feature>
<protein>
    <submittedName>
        <fullName evidence="2">Uncharacterized protein</fullName>
    </submittedName>
</protein>
<gene>
    <name evidence="2" type="ORF">CLV40_12916</name>
</gene>